<evidence type="ECO:0000256" key="1">
    <source>
        <dbReference type="ARBA" id="ARBA00022737"/>
    </source>
</evidence>
<feature type="transmembrane region" description="Helical" evidence="3">
    <location>
        <begin position="327"/>
        <end position="346"/>
    </location>
</feature>
<evidence type="ECO:0000256" key="2">
    <source>
        <dbReference type="ARBA" id="ARBA00022803"/>
    </source>
</evidence>
<organism evidence="4 5">
    <name type="scientific">Chitinophaga filiformis</name>
    <name type="common">Myxococcus filiformis</name>
    <name type="synonym">Flexibacter filiformis</name>
    <dbReference type="NCBI Taxonomy" id="104663"/>
    <lineage>
        <taxon>Bacteria</taxon>
        <taxon>Pseudomonadati</taxon>
        <taxon>Bacteroidota</taxon>
        <taxon>Chitinophagia</taxon>
        <taxon>Chitinophagales</taxon>
        <taxon>Chitinophagaceae</taxon>
        <taxon>Chitinophaga</taxon>
    </lineage>
</organism>
<protein>
    <recommendedName>
        <fullName evidence="6">Glycosyltransferase RgtA/B/C/D-like domain-containing protein</fullName>
    </recommendedName>
</protein>
<sequence>MFSLTSPHSILYDRKLALFMILSICAIVYIPLYNPDFQDAWDNQWIVFNQYTEGGLSPANIKHILFDFYHGQYAPVNQFFYSSIYALNGYDPLLFHFCSLMIHLFNTVLVYLFIEKLLKTCGHDDAICAKTSFLTTFLFSIHPAVVEPVSWLPASKILLYSLFYLLALRAYLDYMSTERTGQYVLAMVYFILSFGAKERAVSLPFAFFIIDYFVKGRQYAFSGKVLLEKVPFLLLAVLSGILAVYSQVYSAGGMLADQNEYPLYQRLMIASYTLAGYFTNIVLPLRINHLYPSPFNYMKPLPVTLYAYTVALIIIAIYLIRNFTVNYVYFGICFFVLHLVMCIHPIPATRVATVADRYAYISAIGVLFPVSYYLAKFKQRTIAIRIIVLYCLLLSVYSYTRTSDWQGNAVLKDSINS</sequence>
<evidence type="ECO:0000313" key="5">
    <source>
        <dbReference type="Proteomes" id="UP000830198"/>
    </source>
</evidence>
<name>A0ABY4HUP0_CHIFI</name>
<feature type="transmembrane region" description="Helical" evidence="3">
    <location>
        <begin position="230"/>
        <end position="251"/>
    </location>
</feature>
<feature type="transmembrane region" description="Helical" evidence="3">
    <location>
        <begin position="151"/>
        <end position="172"/>
    </location>
</feature>
<dbReference type="Proteomes" id="UP000830198">
    <property type="component" value="Chromosome"/>
</dbReference>
<dbReference type="PANTHER" id="PTHR44227">
    <property type="match status" value="1"/>
</dbReference>
<reference evidence="4 5" key="1">
    <citation type="submission" date="2022-04" db="EMBL/GenBank/DDBJ databases">
        <title>The arsenic-methylating capacity of Chitinophaga filiformis YT5 during chitin decomposition.</title>
        <authorList>
            <person name="Chen G."/>
            <person name="Liang Y."/>
        </authorList>
    </citation>
    <scope>NUCLEOTIDE SEQUENCE [LARGE SCALE GENOMIC DNA]</scope>
    <source>
        <strain evidence="4 5">YT5</strain>
    </source>
</reference>
<keyword evidence="3" id="KW-0812">Transmembrane</keyword>
<evidence type="ECO:0008006" key="6">
    <source>
        <dbReference type="Google" id="ProtNLM"/>
    </source>
</evidence>
<gene>
    <name evidence="4" type="ORF">MYF79_20075</name>
</gene>
<evidence type="ECO:0000313" key="4">
    <source>
        <dbReference type="EMBL" id="UPK67242.1"/>
    </source>
</evidence>
<feature type="transmembrane region" description="Helical" evidence="3">
    <location>
        <begin position="184"/>
        <end position="210"/>
    </location>
</feature>
<keyword evidence="2" id="KW-0802">TPR repeat</keyword>
<keyword evidence="1" id="KW-0677">Repeat</keyword>
<accession>A0ABY4HUP0</accession>
<evidence type="ECO:0000256" key="3">
    <source>
        <dbReference type="SAM" id="Phobius"/>
    </source>
</evidence>
<dbReference type="EMBL" id="CP095855">
    <property type="protein sequence ID" value="UPK67242.1"/>
    <property type="molecule type" value="Genomic_DNA"/>
</dbReference>
<feature type="transmembrane region" description="Helical" evidence="3">
    <location>
        <begin position="263"/>
        <end position="283"/>
    </location>
</feature>
<keyword evidence="3" id="KW-0472">Membrane</keyword>
<feature type="transmembrane region" description="Helical" evidence="3">
    <location>
        <begin position="358"/>
        <end position="375"/>
    </location>
</feature>
<feature type="transmembrane region" description="Helical" evidence="3">
    <location>
        <begin position="382"/>
        <end position="400"/>
    </location>
</feature>
<feature type="transmembrane region" description="Helical" evidence="3">
    <location>
        <begin position="126"/>
        <end position="145"/>
    </location>
</feature>
<feature type="transmembrane region" description="Helical" evidence="3">
    <location>
        <begin position="93"/>
        <end position="114"/>
    </location>
</feature>
<keyword evidence="3" id="KW-1133">Transmembrane helix</keyword>
<dbReference type="InterPro" id="IPR052346">
    <property type="entry name" value="O-mannosyl-transferase_TMTC"/>
</dbReference>
<dbReference type="RefSeq" id="WP_247809453.1">
    <property type="nucleotide sequence ID" value="NZ_CP095855.1"/>
</dbReference>
<proteinExistence type="predicted"/>
<feature type="transmembrane region" description="Helical" evidence="3">
    <location>
        <begin position="16"/>
        <end position="33"/>
    </location>
</feature>
<keyword evidence="5" id="KW-1185">Reference proteome</keyword>
<dbReference type="PANTHER" id="PTHR44227:SF3">
    <property type="entry name" value="PROTEIN O-MANNOSYL-TRANSFERASE TMTC4"/>
    <property type="match status" value="1"/>
</dbReference>
<feature type="transmembrane region" description="Helical" evidence="3">
    <location>
        <begin position="303"/>
        <end position="320"/>
    </location>
</feature>